<proteinExistence type="predicted"/>
<organism evidence="1 2">
    <name type="scientific">Edwardsiella ictaluri (strain 93-146)</name>
    <dbReference type="NCBI Taxonomy" id="634503"/>
    <lineage>
        <taxon>Bacteria</taxon>
        <taxon>Pseudomonadati</taxon>
        <taxon>Pseudomonadota</taxon>
        <taxon>Gammaproteobacteria</taxon>
        <taxon>Enterobacterales</taxon>
        <taxon>Hafniaceae</taxon>
        <taxon>Edwardsiella</taxon>
    </lineage>
</organism>
<reference evidence="1 2" key="2">
    <citation type="journal article" date="2012" name="J. Bacteriol.">
        <title>Genome Sequence of Edwardsiella ictaluri 93-146, a Strain Associated with a Natural Channel Catfish Outbreak of Enteric Septicemia of Catfish.</title>
        <authorList>
            <person name="Williams M.L."/>
            <person name="Gillaspy A.F."/>
            <person name="Dyer D.W."/>
            <person name="Thune R.L."/>
            <person name="Waldbieser G.C."/>
            <person name="Schuster S.C."/>
            <person name="Gipson J."/>
            <person name="Zaitshik J."/>
            <person name="Landry C."/>
            <person name="Banes M.M."/>
            <person name="Lawrence M.L."/>
        </authorList>
    </citation>
    <scope>NUCLEOTIDE SEQUENCE [LARGE SCALE GENOMIC DNA]</scope>
    <source>
        <strain evidence="1 2">93-146</strain>
    </source>
</reference>
<name>C5BGC4_EDWI9</name>
<dbReference type="KEGG" id="eic:NT01EI_2933"/>
<dbReference type="Proteomes" id="UP000001485">
    <property type="component" value="Chromosome"/>
</dbReference>
<evidence type="ECO:0000313" key="1">
    <source>
        <dbReference type="EMBL" id="ACR70087.1"/>
    </source>
</evidence>
<protein>
    <submittedName>
        <fullName evidence="1">Uncharacterized protein</fullName>
    </submittedName>
</protein>
<dbReference type="HOGENOM" id="CLU_3215526_0_0_6"/>
<evidence type="ECO:0000313" key="2">
    <source>
        <dbReference type="Proteomes" id="UP000001485"/>
    </source>
</evidence>
<dbReference type="AlphaFoldDB" id="C5BGC4"/>
<gene>
    <name evidence="1" type="ordered locus">NT01EI_2933</name>
</gene>
<accession>C5BGC4</accession>
<reference evidence="2" key="1">
    <citation type="submission" date="2009-03" db="EMBL/GenBank/DDBJ databases">
        <title>Complete genome sequence of Edwardsiella ictaluri 93-146.</title>
        <authorList>
            <person name="Williams M.L."/>
            <person name="Gillaspy A.F."/>
            <person name="Dyer D.W."/>
            <person name="Thune R.L."/>
            <person name="Waldbieser G.C."/>
            <person name="Schuster S.C."/>
            <person name="Gipson J."/>
            <person name="Zaitshik J."/>
            <person name="Landry C."/>
            <person name="Lawrence M.L."/>
        </authorList>
    </citation>
    <scope>NUCLEOTIDE SEQUENCE [LARGE SCALE GENOMIC DNA]</scope>
    <source>
        <strain evidence="2">93-146</strain>
    </source>
</reference>
<sequence>MQRRSLQALSLLTVMARTSSPGLEVRQDQGDGIVVAGVAVDDQG</sequence>
<dbReference type="EMBL" id="CP001600">
    <property type="protein sequence ID" value="ACR70087.1"/>
    <property type="molecule type" value="Genomic_DNA"/>
</dbReference>